<evidence type="ECO:0000259" key="4">
    <source>
        <dbReference type="SMART" id="SM00345"/>
    </source>
</evidence>
<dbReference type="SMART" id="SM00345">
    <property type="entry name" value="HTH_GNTR"/>
    <property type="match status" value="1"/>
</dbReference>
<keyword evidence="2" id="KW-0238">DNA-binding</keyword>
<organism evidence="6 7">
    <name type="scientific">Marispirochaeta aestuarii</name>
    <dbReference type="NCBI Taxonomy" id="1963862"/>
    <lineage>
        <taxon>Bacteria</taxon>
        <taxon>Pseudomonadati</taxon>
        <taxon>Spirochaetota</taxon>
        <taxon>Spirochaetia</taxon>
        <taxon>Spirochaetales</taxon>
        <taxon>Spirochaetaceae</taxon>
        <taxon>Marispirochaeta</taxon>
    </lineage>
</organism>
<dbReference type="GO" id="GO:0003700">
    <property type="term" value="F:DNA-binding transcription factor activity"/>
    <property type="evidence" value="ECO:0007669"/>
    <property type="project" value="InterPro"/>
</dbReference>
<dbReference type="SMART" id="SM00895">
    <property type="entry name" value="FCD"/>
    <property type="match status" value="1"/>
</dbReference>
<keyword evidence="7" id="KW-1185">Reference proteome</keyword>
<accession>A0A1Y1S3C6</accession>
<dbReference type="Pfam" id="PF07729">
    <property type="entry name" value="FCD"/>
    <property type="match status" value="1"/>
</dbReference>
<feature type="domain" description="HTH gntR-type" evidence="4">
    <location>
        <begin position="14"/>
        <end position="72"/>
    </location>
</feature>
<dbReference type="GO" id="GO:0003677">
    <property type="term" value="F:DNA binding"/>
    <property type="evidence" value="ECO:0007669"/>
    <property type="project" value="UniProtKB-KW"/>
</dbReference>
<dbReference type="STRING" id="1963862.B4O97_01640"/>
<dbReference type="PANTHER" id="PTHR43537">
    <property type="entry name" value="TRANSCRIPTIONAL REGULATOR, GNTR FAMILY"/>
    <property type="match status" value="1"/>
</dbReference>
<keyword evidence="3" id="KW-0804">Transcription</keyword>
<keyword evidence="1" id="KW-0805">Transcription regulation</keyword>
<dbReference type="InterPro" id="IPR036388">
    <property type="entry name" value="WH-like_DNA-bd_sf"/>
</dbReference>
<feature type="domain" description="GntR C-terminal" evidence="5">
    <location>
        <begin position="82"/>
        <end position="203"/>
    </location>
</feature>
<comment type="caution">
    <text evidence="6">The sequence shown here is derived from an EMBL/GenBank/DDBJ whole genome shotgun (WGS) entry which is preliminary data.</text>
</comment>
<dbReference type="AlphaFoldDB" id="A0A1Y1S3C6"/>
<evidence type="ECO:0000256" key="2">
    <source>
        <dbReference type="ARBA" id="ARBA00023125"/>
    </source>
</evidence>
<dbReference type="Proteomes" id="UP000192343">
    <property type="component" value="Unassembled WGS sequence"/>
</dbReference>
<evidence type="ECO:0000259" key="5">
    <source>
        <dbReference type="SMART" id="SM00895"/>
    </source>
</evidence>
<protein>
    <recommendedName>
        <fullName evidence="8">HTH gntR-type domain-containing protein</fullName>
    </recommendedName>
</protein>
<dbReference type="Gene3D" id="1.10.10.10">
    <property type="entry name" value="Winged helix-like DNA-binding domain superfamily/Winged helix DNA-binding domain"/>
    <property type="match status" value="1"/>
</dbReference>
<dbReference type="InterPro" id="IPR000524">
    <property type="entry name" value="Tscrpt_reg_HTH_GntR"/>
</dbReference>
<dbReference type="SUPFAM" id="SSF46785">
    <property type="entry name" value="Winged helix' DNA-binding domain"/>
    <property type="match status" value="1"/>
</dbReference>
<reference evidence="6 7" key="1">
    <citation type="submission" date="2017-03" db="EMBL/GenBank/DDBJ databases">
        <title>Draft Genome sequence of Marispirochaeta sp. strain JC444.</title>
        <authorList>
            <person name="Shivani Y."/>
            <person name="Subhash Y."/>
            <person name="Sasikala C."/>
            <person name="Ramana C."/>
        </authorList>
    </citation>
    <scope>NUCLEOTIDE SEQUENCE [LARGE SCALE GENOMIC DNA]</scope>
    <source>
        <strain evidence="6 7">JC444</strain>
    </source>
</reference>
<gene>
    <name evidence="6" type="ORF">B4O97_01640</name>
</gene>
<dbReference type="EMBL" id="MWQY01000002">
    <property type="protein sequence ID" value="ORC37730.1"/>
    <property type="molecule type" value="Genomic_DNA"/>
</dbReference>
<evidence type="ECO:0000313" key="6">
    <source>
        <dbReference type="EMBL" id="ORC37730.1"/>
    </source>
</evidence>
<proteinExistence type="predicted"/>
<evidence type="ECO:0008006" key="8">
    <source>
        <dbReference type="Google" id="ProtNLM"/>
    </source>
</evidence>
<name>A0A1Y1S3C6_9SPIO</name>
<evidence type="ECO:0000256" key="3">
    <source>
        <dbReference type="ARBA" id="ARBA00023163"/>
    </source>
</evidence>
<dbReference type="PANTHER" id="PTHR43537:SF24">
    <property type="entry name" value="GLUCONATE OPERON TRANSCRIPTIONAL REPRESSOR"/>
    <property type="match status" value="1"/>
</dbReference>
<dbReference type="Gene3D" id="1.20.120.530">
    <property type="entry name" value="GntR ligand-binding domain-like"/>
    <property type="match status" value="1"/>
</dbReference>
<dbReference type="InterPro" id="IPR008920">
    <property type="entry name" value="TF_FadR/GntR_C"/>
</dbReference>
<dbReference type="Pfam" id="PF00392">
    <property type="entry name" value="GntR"/>
    <property type="match status" value="1"/>
</dbReference>
<evidence type="ECO:0000313" key="7">
    <source>
        <dbReference type="Proteomes" id="UP000192343"/>
    </source>
</evidence>
<sequence>MEMKEKTALGSHDIYTTLFDRIIHNQYPSENFLREDSLAKEFGTSRTPIRNVLKRLEQDQLIQIIPNRGAKTFPFTADDLEDIFEIRRSLEALALEFAIPALSIQRLIEIRKEIQEISNTKDYMRHAEVDAELHTYLIESCGRRRLINMVNQLYHLIQTFRELGFRDNEVRTTTCEEHLRLIDAICVRDTKLAIDVLKTHIQNSKVRIMQKVVRGQVN</sequence>
<evidence type="ECO:0000256" key="1">
    <source>
        <dbReference type="ARBA" id="ARBA00023015"/>
    </source>
</evidence>
<dbReference type="SUPFAM" id="SSF48008">
    <property type="entry name" value="GntR ligand-binding domain-like"/>
    <property type="match status" value="1"/>
</dbReference>
<dbReference type="InterPro" id="IPR036390">
    <property type="entry name" value="WH_DNA-bd_sf"/>
</dbReference>
<dbReference type="InterPro" id="IPR011711">
    <property type="entry name" value="GntR_C"/>
</dbReference>